<reference evidence="2 3" key="1">
    <citation type="submission" date="2020-10" db="EMBL/GenBank/DDBJ databases">
        <title>Connecting structure to function with the recovery of over 1000 high-quality activated sludge metagenome-assembled genomes encoding full-length rRNA genes using long-read sequencing.</title>
        <authorList>
            <person name="Singleton C.M."/>
            <person name="Petriglieri F."/>
            <person name="Kristensen J.M."/>
            <person name="Kirkegaard R.H."/>
            <person name="Michaelsen T.Y."/>
            <person name="Andersen M.H."/>
            <person name="Karst S.M."/>
            <person name="Dueholm M.S."/>
            <person name="Nielsen P.H."/>
            <person name="Albertsen M."/>
        </authorList>
    </citation>
    <scope>NUCLEOTIDE SEQUENCE [LARGE SCALE GENOMIC DNA]</scope>
    <source>
        <strain evidence="2">Ribe_18-Q3-R11-54_MAXAC.273</strain>
    </source>
</reference>
<dbReference type="EMBL" id="JADKGY010000001">
    <property type="protein sequence ID" value="MBK9982064.1"/>
    <property type="molecule type" value="Genomic_DNA"/>
</dbReference>
<keyword evidence="1" id="KW-0472">Membrane</keyword>
<sequence>MSFLFWFLFILDLLLIILTVGASDFRAGFGASTNFNTWILIVTVISLIASLVTRYYFRQNKLSLLVVAIPVLLLFVMYVFEKRSGVGE</sequence>
<name>A0A9D7STX8_9BACT</name>
<evidence type="ECO:0000256" key="1">
    <source>
        <dbReference type="SAM" id="Phobius"/>
    </source>
</evidence>
<keyword evidence="1" id="KW-1133">Transmembrane helix</keyword>
<feature type="transmembrane region" description="Helical" evidence="1">
    <location>
        <begin position="38"/>
        <end position="57"/>
    </location>
</feature>
<dbReference type="Proteomes" id="UP000808337">
    <property type="component" value="Unassembled WGS sequence"/>
</dbReference>
<gene>
    <name evidence="2" type="ORF">IPP15_06485</name>
</gene>
<feature type="transmembrane region" description="Helical" evidence="1">
    <location>
        <begin position="62"/>
        <end position="80"/>
    </location>
</feature>
<evidence type="ECO:0000313" key="2">
    <source>
        <dbReference type="EMBL" id="MBK9982064.1"/>
    </source>
</evidence>
<dbReference type="AlphaFoldDB" id="A0A9D7STX8"/>
<accession>A0A9D7STX8</accession>
<protein>
    <submittedName>
        <fullName evidence="2">Uncharacterized protein</fullName>
    </submittedName>
</protein>
<evidence type="ECO:0000313" key="3">
    <source>
        <dbReference type="Proteomes" id="UP000808337"/>
    </source>
</evidence>
<organism evidence="2 3">
    <name type="scientific">Candidatus Opimibacter skivensis</name>
    <dbReference type="NCBI Taxonomy" id="2982028"/>
    <lineage>
        <taxon>Bacteria</taxon>
        <taxon>Pseudomonadati</taxon>
        <taxon>Bacteroidota</taxon>
        <taxon>Saprospiria</taxon>
        <taxon>Saprospirales</taxon>
        <taxon>Saprospiraceae</taxon>
        <taxon>Candidatus Opimibacter</taxon>
    </lineage>
</organism>
<keyword evidence="1" id="KW-0812">Transmembrane</keyword>
<proteinExistence type="predicted"/>
<comment type="caution">
    <text evidence="2">The sequence shown here is derived from an EMBL/GenBank/DDBJ whole genome shotgun (WGS) entry which is preliminary data.</text>
</comment>